<sequence>MSKEETIMATMEALRLHDANDTCMTVDECASFLKCHRDTVIRHLHKGTIKGKLLERVWRIPKLQFLKEIVEKESY</sequence>
<accession>A0A2R3ZAG1</accession>
<reference evidence="3" key="1">
    <citation type="submission" date="2018-03" db="EMBL/GenBank/DDBJ databases">
        <title>Gramella fulva sp. nov., isolated from a dry surface of tidal flat.</title>
        <authorList>
            <person name="Hwang S.H."/>
            <person name="Hwang W.M."/>
            <person name="Kang K."/>
            <person name="Ahn T.-Y."/>
        </authorList>
    </citation>
    <scope>NUCLEOTIDE SEQUENCE [LARGE SCALE GENOMIC DNA]</scope>
    <source>
        <strain evidence="3">SH35</strain>
    </source>
</reference>
<dbReference type="Pfam" id="PF12728">
    <property type="entry name" value="HTH_17"/>
    <property type="match status" value="1"/>
</dbReference>
<organism evidence="2 3">
    <name type="scientific">Christiangramia fulva</name>
    <dbReference type="NCBI Taxonomy" id="2126553"/>
    <lineage>
        <taxon>Bacteria</taxon>
        <taxon>Pseudomonadati</taxon>
        <taxon>Bacteroidota</taxon>
        <taxon>Flavobacteriia</taxon>
        <taxon>Flavobacteriales</taxon>
        <taxon>Flavobacteriaceae</taxon>
        <taxon>Christiangramia</taxon>
    </lineage>
</organism>
<feature type="domain" description="Helix-turn-helix" evidence="1">
    <location>
        <begin position="24"/>
        <end position="62"/>
    </location>
</feature>
<dbReference type="Proteomes" id="UP000241507">
    <property type="component" value="Chromosome"/>
</dbReference>
<dbReference type="EMBL" id="CP028136">
    <property type="protein sequence ID" value="AVR47220.1"/>
    <property type="molecule type" value="Genomic_DNA"/>
</dbReference>
<gene>
    <name evidence="2" type="ORF">C7S20_19275</name>
</gene>
<name>A0A2R3ZAG1_9FLAO</name>
<evidence type="ECO:0000259" key="1">
    <source>
        <dbReference type="Pfam" id="PF12728"/>
    </source>
</evidence>
<evidence type="ECO:0000313" key="3">
    <source>
        <dbReference type="Proteomes" id="UP000241507"/>
    </source>
</evidence>
<keyword evidence="3" id="KW-1185">Reference proteome</keyword>
<dbReference type="AlphaFoldDB" id="A0A2R3ZAG1"/>
<protein>
    <recommendedName>
        <fullName evidence="1">Helix-turn-helix domain-containing protein</fullName>
    </recommendedName>
</protein>
<dbReference type="InterPro" id="IPR041657">
    <property type="entry name" value="HTH_17"/>
</dbReference>
<evidence type="ECO:0000313" key="2">
    <source>
        <dbReference type="EMBL" id="AVR47220.1"/>
    </source>
</evidence>
<dbReference type="RefSeq" id="WP_107013986.1">
    <property type="nucleotide sequence ID" value="NZ_CP028136.1"/>
</dbReference>
<proteinExistence type="predicted"/>
<dbReference type="OrthoDB" id="1454024at2"/>
<dbReference type="KEGG" id="grs:C7S20_19275"/>